<dbReference type="SUPFAM" id="SSF57196">
    <property type="entry name" value="EGF/Laminin"/>
    <property type="match status" value="1"/>
</dbReference>
<dbReference type="PANTHER" id="PTHR10740">
    <property type="entry name" value="TRANSFORMING GROWTH FACTOR ALPHA"/>
    <property type="match status" value="1"/>
</dbReference>
<evidence type="ECO:0000256" key="2">
    <source>
        <dbReference type="ARBA" id="ARBA00023157"/>
    </source>
</evidence>
<keyword evidence="7" id="KW-1185">Reference proteome</keyword>
<dbReference type="PROSITE" id="PS50026">
    <property type="entry name" value="EGF_3"/>
    <property type="match status" value="1"/>
</dbReference>
<gene>
    <name evidence="8" type="primary">BTC</name>
</gene>
<feature type="region of interest" description="Disordered" evidence="4">
    <location>
        <begin position="212"/>
        <end position="237"/>
    </location>
</feature>
<protein>
    <submittedName>
        <fullName evidence="8">Probetacellulin isoform X1</fullName>
    </submittedName>
</protein>
<evidence type="ECO:0000256" key="5">
    <source>
        <dbReference type="SAM" id="Phobius"/>
    </source>
</evidence>
<evidence type="ECO:0000256" key="4">
    <source>
        <dbReference type="SAM" id="MobiDB-lite"/>
    </source>
</evidence>
<dbReference type="PROSITE" id="PS01186">
    <property type="entry name" value="EGF_2"/>
    <property type="match status" value="1"/>
</dbReference>
<feature type="domain" description="EGF-like" evidence="6">
    <location>
        <begin position="124"/>
        <end position="164"/>
    </location>
</feature>
<sequence length="237" mass="25300">MCPATGPRAHWGCRGWAGRSSGRAPSMGSCSCTPGAAPVQLQAAASPGQKGSWGPAAGAVDVQGPPGTCGGVRGRWRPLSGLVIFHCVVADGNSTRSPEHDGLFSGGSSQNCTAATTQSKQKGHFSRCPKPYKHYCINGRCRFVVAEQKPSCVCDDGYAGARCERVDVFYLRGDRGQILVICLIAVMVIFIILVIGVCTCCHPLRKHHKRKKKEEEMETLGKDISPNNEDIQETSIA</sequence>
<keyword evidence="5" id="KW-1133">Transmembrane helix</keyword>
<keyword evidence="2 3" id="KW-1015">Disulfide bond</keyword>
<dbReference type="Gene3D" id="2.10.25.10">
    <property type="entry name" value="Laminin"/>
    <property type="match status" value="1"/>
</dbReference>
<evidence type="ECO:0000313" key="8">
    <source>
        <dbReference type="RefSeq" id="XP_060043849.1"/>
    </source>
</evidence>
<dbReference type="RefSeq" id="XP_060043849.1">
    <property type="nucleotide sequence ID" value="XM_060187866.1"/>
</dbReference>
<dbReference type="InterPro" id="IPR000742">
    <property type="entry name" value="EGF"/>
</dbReference>
<evidence type="ECO:0000256" key="1">
    <source>
        <dbReference type="ARBA" id="ARBA00022536"/>
    </source>
</evidence>
<proteinExistence type="predicted"/>
<comment type="caution">
    <text evidence="3">Lacks conserved residue(s) required for the propagation of feature annotation.</text>
</comment>
<dbReference type="PANTHER" id="PTHR10740:SF3">
    <property type="entry name" value="PROBETACELLULIN"/>
    <property type="match status" value="1"/>
</dbReference>
<accession>A0ABM3X4U5</accession>
<feature type="transmembrane region" description="Helical" evidence="5">
    <location>
        <begin position="178"/>
        <end position="204"/>
    </location>
</feature>
<feature type="disulfide bond" evidence="3">
    <location>
        <begin position="154"/>
        <end position="163"/>
    </location>
</feature>
<evidence type="ECO:0000256" key="3">
    <source>
        <dbReference type="PROSITE-ProRule" id="PRU00076"/>
    </source>
</evidence>
<keyword evidence="5" id="KW-0472">Membrane</keyword>
<keyword evidence="1 3" id="KW-0245">EGF-like domain</keyword>
<dbReference type="PRINTS" id="PR00009">
    <property type="entry name" value="EGFTGF"/>
</dbReference>
<evidence type="ECO:0000313" key="7">
    <source>
        <dbReference type="Proteomes" id="UP001652624"/>
    </source>
</evidence>
<dbReference type="GeneID" id="103110675"/>
<evidence type="ECO:0000259" key="6">
    <source>
        <dbReference type="PROSITE" id="PS50026"/>
    </source>
</evidence>
<reference evidence="8" key="1">
    <citation type="submission" date="2025-08" db="UniProtKB">
        <authorList>
            <consortium name="RefSeq"/>
        </authorList>
    </citation>
    <scope>IDENTIFICATION</scope>
</reference>
<dbReference type="Proteomes" id="UP001652624">
    <property type="component" value="Chromosome 3"/>
</dbReference>
<organism evidence="7 8">
    <name type="scientific">Erinaceus europaeus</name>
    <name type="common">Western European hedgehog</name>
    <dbReference type="NCBI Taxonomy" id="9365"/>
    <lineage>
        <taxon>Eukaryota</taxon>
        <taxon>Metazoa</taxon>
        <taxon>Chordata</taxon>
        <taxon>Craniata</taxon>
        <taxon>Vertebrata</taxon>
        <taxon>Euteleostomi</taxon>
        <taxon>Mammalia</taxon>
        <taxon>Eutheria</taxon>
        <taxon>Laurasiatheria</taxon>
        <taxon>Eulipotyphla</taxon>
        <taxon>Erinaceidae</taxon>
        <taxon>Erinaceinae</taxon>
        <taxon>Erinaceus</taxon>
    </lineage>
</organism>
<name>A0ABM3X4U5_ERIEU</name>
<keyword evidence="5" id="KW-0812">Transmembrane</keyword>
<dbReference type="PROSITE" id="PS00022">
    <property type="entry name" value="EGF_1"/>
    <property type="match status" value="1"/>
</dbReference>
<feature type="compositionally biased region" description="Polar residues" evidence="4">
    <location>
        <begin position="225"/>
        <end position="237"/>
    </location>
</feature>